<dbReference type="Pfam" id="PF13564">
    <property type="entry name" value="DoxX_2"/>
    <property type="match status" value="1"/>
</dbReference>
<keyword evidence="4 6" id="KW-0472">Membrane</keyword>
<dbReference type="GO" id="GO:0016020">
    <property type="term" value="C:membrane"/>
    <property type="evidence" value="ECO:0007669"/>
    <property type="project" value="UniProtKB-SubCell"/>
</dbReference>
<evidence type="ECO:0000256" key="3">
    <source>
        <dbReference type="ARBA" id="ARBA00022989"/>
    </source>
</evidence>
<reference evidence="7" key="1">
    <citation type="submission" date="2021-10" db="EMBL/GenBank/DDBJ databases">
        <title>Streptomonospora sp. nov., isolated from mangrove soil.</title>
        <authorList>
            <person name="Chen X."/>
            <person name="Ge X."/>
            <person name="Liu W."/>
        </authorList>
    </citation>
    <scope>NUCLEOTIDE SEQUENCE</scope>
    <source>
        <strain evidence="7">S1-112</strain>
    </source>
</reference>
<dbReference type="RefSeq" id="WP_270072622.1">
    <property type="nucleotide sequence ID" value="NZ_JAJAQC010000019.1"/>
</dbReference>
<sequence>MISVLLGSTAVFRGLGALGVRRFATWRSSTAHGMAVMLLLTASAHFVPPSVTVMPTRADMVAMVPPQLPYPELLVYATGVLELAGAAGLVWPRTRRTAAACLALLFVLMFPANAYAALNDVELAGDPASPLVPRLLEQILYVGLMGWVAWPHRSGARSRREVGANAGTGTGAVTGTGSVSTERV</sequence>
<evidence type="ECO:0000256" key="6">
    <source>
        <dbReference type="SAM" id="Phobius"/>
    </source>
</evidence>
<feature type="transmembrane region" description="Helical" evidence="6">
    <location>
        <begin position="98"/>
        <end position="118"/>
    </location>
</feature>
<evidence type="ECO:0000256" key="2">
    <source>
        <dbReference type="ARBA" id="ARBA00022692"/>
    </source>
</evidence>
<evidence type="ECO:0000256" key="5">
    <source>
        <dbReference type="SAM" id="MobiDB-lite"/>
    </source>
</evidence>
<dbReference type="InterPro" id="IPR032808">
    <property type="entry name" value="DoxX"/>
</dbReference>
<evidence type="ECO:0000256" key="1">
    <source>
        <dbReference type="ARBA" id="ARBA00004141"/>
    </source>
</evidence>
<feature type="transmembrane region" description="Helical" evidence="6">
    <location>
        <begin position="73"/>
        <end position="91"/>
    </location>
</feature>
<dbReference type="PANTHER" id="PTHR36974:SF1">
    <property type="entry name" value="DOXX FAMILY MEMBRANE PROTEIN"/>
    <property type="match status" value="1"/>
</dbReference>
<keyword evidence="3 6" id="KW-1133">Transmembrane helix</keyword>
<feature type="transmembrane region" description="Helical" evidence="6">
    <location>
        <begin position="31"/>
        <end position="53"/>
    </location>
</feature>
<dbReference type="PANTHER" id="PTHR36974">
    <property type="entry name" value="MEMBRANE PROTEIN-RELATED"/>
    <property type="match status" value="1"/>
</dbReference>
<keyword evidence="2 6" id="KW-0812">Transmembrane</keyword>
<comment type="caution">
    <text evidence="7">The sequence shown here is derived from an EMBL/GenBank/DDBJ whole genome shotgun (WGS) entry which is preliminary data.</text>
</comment>
<dbReference type="AlphaFoldDB" id="A0A9X3NKQ3"/>
<feature type="compositionally biased region" description="Low complexity" evidence="5">
    <location>
        <begin position="175"/>
        <end position="184"/>
    </location>
</feature>
<evidence type="ECO:0000256" key="4">
    <source>
        <dbReference type="ARBA" id="ARBA00023136"/>
    </source>
</evidence>
<dbReference type="EMBL" id="JAJAQC010000019">
    <property type="protein sequence ID" value="MDA0565277.1"/>
    <property type="molecule type" value="Genomic_DNA"/>
</dbReference>
<proteinExistence type="predicted"/>
<organism evidence="7 8">
    <name type="scientific">Streptomonospora mangrovi</name>
    <dbReference type="NCBI Taxonomy" id="2883123"/>
    <lineage>
        <taxon>Bacteria</taxon>
        <taxon>Bacillati</taxon>
        <taxon>Actinomycetota</taxon>
        <taxon>Actinomycetes</taxon>
        <taxon>Streptosporangiales</taxon>
        <taxon>Nocardiopsidaceae</taxon>
        <taxon>Streptomonospora</taxon>
    </lineage>
</organism>
<evidence type="ECO:0000313" key="7">
    <source>
        <dbReference type="EMBL" id="MDA0565277.1"/>
    </source>
</evidence>
<protein>
    <submittedName>
        <fullName evidence="7">DoxX family protein</fullName>
    </submittedName>
</protein>
<keyword evidence="8" id="KW-1185">Reference proteome</keyword>
<feature type="transmembrane region" description="Helical" evidence="6">
    <location>
        <begin position="130"/>
        <end position="150"/>
    </location>
</feature>
<dbReference type="Proteomes" id="UP001140076">
    <property type="component" value="Unassembled WGS sequence"/>
</dbReference>
<evidence type="ECO:0000313" key="8">
    <source>
        <dbReference type="Proteomes" id="UP001140076"/>
    </source>
</evidence>
<name>A0A9X3NKQ3_9ACTN</name>
<comment type="subcellular location">
    <subcellularLocation>
        <location evidence="1">Membrane</location>
        <topology evidence="1">Multi-pass membrane protein</topology>
    </subcellularLocation>
</comment>
<accession>A0A9X3NKQ3</accession>
<feature type="region of interest" description="Disordered" evidence="5">
    <location>
        <begin position="160"/>
        <end position="184"/>
    </location>
</feature>
<gene>
    <name evidence="7" type="ORF">LG943_13270</name>
</gene>